<accession>A0A921QXT0</accession>
<reference evidence="1" key="1">
    <citation type="journal article" date="2019" name="BMC Genomics">
        <title>A new reference genome for Sorghum bicolor reveals high levels of sequence similarity between sweet and grain genotypes: implications for the genetics of sugar metabolism.</title>
        <authorList>
            <person name="Cooper E.A."/>
            <person name="Brenton Z.W."/>
            <person name="Flinn B.S."/>
            <person name="Jenkins J."/>
            <person name="Shu S."/>
            <person name="Flowers D."/>
            <person name="Luo F."/>
            <person name="Wang Y."/>
            <person name="Xia P."/>
            <person name="Barry K."/>
            <person name="Daum C."/>
            <person name="Lipzen A."/>
            <person name="Yoshinaga Y."/>
            <person name="Schmutz J."/>
            <person name="Saski C."/>
            <person name="Vermerris W."/>
            <person name="Kresovich S."/>
        </authorList>
    </citation>
    <scope>NUCLEOTIDE SEQUENCE</scope>
</reference>
<dbReference type="Proteomes" id="UP000807115">
    <property type="component" value="Chromosome 5"/>
</dbReference>
<comment type="caution">
    <text evidence="1">The sequence shown here is derived from an EMBL/GenBank/DDBJ whole genome shotgun (WGS) entry which is preliminary data.</text>
</comment>
<dbReference type="EMBL" id="CM027684">
    <property type="protein sequence ID" value="KAG0529608.1"/>
    <property type="molecule type" value="Genomic_DNA"/>
</dbReference>
<protein>
    <submittedName>
        <fullName evidence="1">Uncharacterized protein</fullName>
    </submittedName>
</protein>
<proteinExistence type="predicted"/>
<evidence type="ECO:0000313" key="1">
    <source>
        <dbReference type="EMBL" id="KAG0529608.1"/>
    </source>
</evidence>
<sequence>MELTPLPLLSPHVILSLHPHNEKQSRRECDQAAPWPTALLPLLHARPPQSRVGPSVHLHCSRMASLGVTPTLAATISPPPRAAQDATQESVGAGARREREGALAWLIGHGGGTIMPGLGSGDVVWRWCTIIAAALRTSASTPCSACPSSCPRRGRSGRPTWLLRCLATSPLDQGTHNADSIVESKVIYYLEQCGLRV</sequence>
<gene>
    <name evidence="1" type="ORF">BDA96_05G112500</name>
</gene>
<reference evidence="1" key="2">
    <citation type="submission" date="2020-10" db="EMBL/GenBank/DDBJ databases">
        <authorList>
            <person name="Cooper E.A."/>
            <person name="Brenton Z.W."/>
            <person name="Flinn B.S."/>
            <person name="Jenkins J."/>
            <person name="Shu S."/>
            <person name="Flowers D."/>
            <person name="Luo F."/>
            <person name="Wang Y."/>
            <person name="Xia P."/>
            <person name="Barry K."/>
            <person name="Daum C."/>
            <person name="Lipzen A."/>
            <person name="Yoshinaga Y."/>
            <person name="Schmutz J."/>
            <person name="Saski C."/>
            <person name="Vermerris W."/>
            <person name="Kresovich S."/>
        </authorList>
    </citation>
    <scope>NUCLEOTIDE SEQUENCE</scope>
</reference>
<dbReference type="AlphaFoldDB" id="A0A921QXT0"/>
<organism evidence="1 2">
    <name type="scientific">Sorghum bicolor</name>
    <name type="common">Sorghum</name>
    <name type="synonym">Sorghum vulgare</name>
    <dbReference type="NCBI Taxonomy" id="4558"/>
    <lineage>
        <taxon>Eukaryota</taxon>
        <taxon>Viridiplantae</taxon>
        <taxon>Streptophyta</taxon>
        <taxon>Embryophyta</taxon>
        <taxon>Tracheophyta</taxon>
        <taxon>Spermatophyta</taxon>
        <taxon>Magnoliopsida</taxon>
        <taxon>Liliopsida</taxon>
        <taxon>Poales</taxon>
        <taxon>Poaceae</taxon>
        <taxon>PACMAD clade</taxon>
        <taxon>Panicoideae</taxon>
        <taxon>Andropogonodae</taxon>
        <taxon>Andropogoneae</taxon>
        <taxon>Sorghinae</taxon>
        <taxon>Sorghum</taxon>
    </lineage>
</organism>
<name>A0A921QXT0_SORBI</name>
<evidence type="ECO:0000313" key="2">
    <source>
        <dbReference type="Proteomes" id="UP000807115"/>
    </source>
</evidence>